<dbReference type="EMBL" id="JANUGQ010000014">
    <property type="protein sequence ID" value="MCS0637541.1"/>
    <property type="molecule type" value="Genomic_DNA"/>
</dbReference>
<gene>
    <name evidence="1" type="ORF">NX801_18090</name>
</gene>
<evidence type="ECO:0000313" key="1">
    <source>
        <dbReference type="EMBL" id="MCS0637541.1"/>
    </source>
</evidence>
<reference evidence="1" key="1">
    <citation type="submission" date="2022-08" db="EMBL/GenBank/DDBJ databases">
        <authorList>
            <person name="Somphong A."/>
            <person name="Phongsopitanun W."/>
        </authorList>
    </citation>
    <scope>NUCLEOTIDE SEQUENCE</scope>
    <source>
        <strain evidence="1">LP05-1</strain>
    </source>
</reference>
<comment type="caution">
    <text evidence="1">The sequence shown here is derived from an EMBL/GenBank/DDBJ whole genome shotgun (WGS) entry which is preliminary data.</text>
</comment>
<accession>A0ABT2CJE3</accession>
<organism evidence="1 2">
    <name type="scientific">Streptomyces pyxinae</name>
    <dbReference type="NCBI Taxonomy" id="2970734"/>
    <lineage>
        <taxon>Bacteria</taxon>
        <taxon>Bacillati</taxon>
        <taxon>Actinomycetota</taxon>
        <taxon>Actinomycetes</taxon>
        <taxon>Kitasatosporales</taxon>
        <taxon>Streptomycetaceae</taxon>
        <taxon>Streptomyces</taxon>
    </lineage>
</organism>
<dbReference type="Proteomes" id="UP001431313">
    <property type="component" value="Unassembled WGS sequence"/>
</dbReference>
<protein>
    <submittedName>
        <fullName evidence="1">DUF6092 family protein</fullName>
    </submittedName>
</protein>
<proteinExistence type="predicted"/>
<dbReference type="Pfam" id="PF19585">
    <property type="entry name" value="DUF6092"/>
    <property type="match status" value="1"/>
</dbReference>
<dbReference type="InterPro" id="IPR046074">
    <property type="entry name" value="DUF6092"/>
</dbReference>
<evidence type="ECO:0000313" key="2">
    <source>
        <dbReference type="Proteomes" id="UP001431313"/>
    </source>
</evidence>
<dbReference type="RefSeq" id="WP_258788789.1">
    <property type="nucleotide sequence ID" value="NZ_JANUGQ010000014.1"/>
</dbReference>
<sequence length="104" mass="11585">MKPGNDTNTLDQQLIHLTAYLLSAGHGLIGEPREYAPMRCADGARRTLRILESVGPVDPRLIAMRERLDRLLFTPDHEGHWAETLDELCEQLATCISTPPEPAP</sequence>
<name>A0ABT2CJE3_9ACTN</name>
<keyword evidence="2" id="KW-1185">Reference proteome</keyword>